<accession>A0AAE0ZAW7</accession>
<evidence type="ECO:0000256" key="6">
    <source>
        <dbReference type="ARBA" id="ARBA00022889"/>
    </source>
</evidence>
<name>A0AAE0ZAW7_9GAST</name>
<evidence type="ECO:0000313" key="12">
    <source>
        <dbReference type="Proteomes" id="UP001283361"/>
    </source>
</evidence>
<reference evidence="11" key="1">
    <citation type="journal article" date="2023" name="G3 (Bethesda)">
        <title>A reference genome for the long-term kleptoplast-retaining sea slug Elysia crispata morphotype clarki.</title>
        <authorList>
            <person name="Eastman K.E."/>
            <person name="Pendleton A.L."/>
            <person name="Shaikh M.A."/>
            <person name="Suttiyut T."/>
            <person name="Ogas R."/>
            <person name="Tomko P."/>
            <person name="Gavelis G."/>
            <person name="Widhalm J.R."/>
            <person name="Wisecaver J.H."/>
        </authorList>
    </citation>
    <scope>NUCLEOTIDE SEQUENCE</scope>
    <source>
        <strain evidence="11">ECLA1</strain>
    </source>
</reference>
<evidence type="ECO:0000256" key="5">
    <source>
        <dbReference type="ARBA" id="ARBA00022729"/>
    </source>
</evidence>
<dbReference type="Gene3D" id="2.60.40.2130">
    <property type="entry name" value="F-spondin domain"/>
    <property type="match status" value="1"/>
</dbReference>
<dbReference type="PROSITE" id="PS50092">
    <property type="entry name" value="TSP1"/>
    <property type="match status" value="1"/>
</dbReference>
<keyword evidence="12" id="KW-1185">Reference proteome</keyword>
<dbReference type="Gene3D" id="2.20.100.10">
    <property type="entry name" value="Thrombospondin type-1 (TSP1) repeat"/>
    <property type="match status" value="1"/>
</dbReference>
<keyword evidence="6" id="KW-0130">Cell adhesion</keyword>
<keyword evidence="3" id="KW-0272">Extracellular matrix</keyword>
<dbReference type="InterPro" id="IPR051418">
    <property type="entry name" value="Spondin/Thrombospondin_T1"/>
</dbReference>
<feature type="domain" description="Spondin" evidence="10">
    <location>
        <begin position="32"/>
        <end position="219"/>
    </location>
</feature>
<evidence type="ECO:0000256" key="1">
    <source>
        <dbReference type="ARBA" id="ARBA00004498"/>
    </source>
</evidence>
<dbReference type="PROSITE" id="PS51020">
    <property type="entry name" value="SPONDIN"/>
    <property type="match status" value="1"/>
</dbReference>
<dbReference type="NCBIfam" id="NF038123">
    <property type="entry name" value="NF038123_dom"/>
    <property type="match status" value="1"/>
</dbReference>
<dbReference type="SUPFAM" id="SSF82895">
    <property type="entry name" value="TSP-1 type 1 repeat"/>
    <property type="match status" value="1"/>
</dbReference>
<organism evidence="11 12">
    <name type="scientific">Elysia crispata</name>
    <name type="common">lettuce slug</name>
    <dbReference type="NCBI Taxonomy" id="231223"/>
    <lineage>
        <taxon>Eukaryota</taxon>
        <taxon>Metazoa</taxon>
        <taxon>Spiralia</taxon>
        <taxon>Lophotrochozoa</taxon>
        <taxon>Mollusca</taxon>
        <taxon>Gastropoda</taxon>
        <taxon>Heterobranchia</taxon>
        <taxon>Euthyneura</taxon>
        <taxon>Panpulmonata</taxon>
        <taxon>Sacoglossa</taxon>
        <taxon>Placobranchoidea</taxon>
        <taxon>Plakobranchidae</taxon>
        <taxon>Elysia</taxon>
    </lineage>
</organism>
<evidence type="ECO:0000313" key="11">
    <source>
        <dbReference type="EMBL" id="KAK3765999.1"/>
    </source>
</evidence>
<evidence type="ECO:0000256" key="7">
    <source>
        <dbReference type="ARBA" id="ARBA00023157"/>
    </source>
</evidence>
<dbReference type="InterPro" id="IPR038678">
    <property type="entry name" value="Spondin_N_sf"/>
</dbReference>
<keyword evidence="7" id="KW-1015">Disulfide bond</keyword>
<dbReference type="EMBL" id="JAWDGP010004263">
    <property type="protein sequence ID" value="KAK3765999.1"/>
    <property type="molecule type" value="Genomic_DNA"/>
</dbReference>
<dbReference type="InterPro" id="IPR000884">
    <property type="entry name" value="TSP1_rpt"/>
</dbReference>
<dbReference type="GO" id="GO:0007155">
    <property type="term" value="P:cell adhesion"/>
    <property type="evidence" value="ECO:0007669"/>
    <property type="project" value="UniProtKB-KW"/>
</dbReference>
<feature type="region of interest" description="Disordered" evidence="9">
    <location>
        <begin position="381"/>
        <end position="409"/>
    </location>
</feature>
<dbReference type="Pfam" id="PF06468">
    <property type="entry name" value="Spond_N"/>
    <property type="match status" value="1"/>
</dbReference>
<keyword evidence="5" id="KW-0732">Signal</keyword>
<evidence type="ECO:0000256" key="9">
    <source>
        <dbReference type="SAM" id="MobiDB-lite"/>
    </source>
</evidence>
<proteinExistence type="predicted"/>
<keyword evidence="4" id="KW-0479">Metal-binding</keyword>
<dbReference type="PANTHER" id="PTHR11311:SF15">
    <property type="entry name" value="SPONDIN-2"/>
    <property type="match status" value="1"/>
</dbReference>
<feature type="compositionally biased region" description="Basic and acidic residues" evidence="9">
    <location>
        <begin position="391"/>
        <end position="406"/>
    </location>
</feature>
<keyword evidence="8" id="KW-0325">Glycoprotein</keyword>
<gene>
    <name evidence="11" type="ORF">RRG08_002242</name>
</gene>
<dbReference type="PANTHER" id="PTHR11311">
    <property type="entry name" value="SPONDIN"/>
    <property type="match status" value="1"/>
</dbReference>
<evidence type="ECO:0000256" key="2">
    <source>
        <dbReference type="ARBA" id="ARBA00022525"/>
    </source>
</evidence>
<sequence>MELRCVIYLLSLALISFFNMGTVFGKRRFKHSHINCRPGYMVQYKMIVHTYWSKEVFPRMYPLYRPHAQWSSLIGRSHGSDYTMWEDGVNASKPVKLFAEEGDPKYLDSESKQGYGGVLDTFTAPPISKGVGSTSVMVTLDGKHTQLSFMMKIIPSPDWFVGLSSENLCADGKWRNHIHADLRPMDAGTDQGLTFTSPNWPHEPHQPISEITNVEPNHPASSFYYPDYDELPRLASVELELLSQFRHRRTFSVIDEKSEHLNEVEPNMQVDSDPSSVTSDQESVFDVETPAYMADSSGENIVSPGMEEVEQKSAFGEVTTAQYIIPRTRGYSTSTIRADRTPQAKISSGDWNSKRDAIKESTTSTFGVMVPALRMQIKASSGIGPRGKSFATDREPKSDVSSRSFDEPQFEEVAEELSRPSEVSDITHCEVTEWTEWTPCSQTCGFGKRKRSRGVLSMPSKGGANCPRLGQESLCGSMRNCKWNHFSFLNKNGPKRLRSRGRRGFRKH</sequence>
<dbReference type="Proteomes" id="UP001283361">
    <property type="component" value="Unassembled WGS sequence"/>
</dbReference>
<comment type="subcellular location">
    <subcellularLocation>
        <location evidence="1">Secreted</location>
        <location evidence="1">Extracellular space</location>
        <location evidence="1">Extracellular matrix</location>
    </subcellularLocation>
</comment>
<dbReference type="InterPro" id="IPR036383">
    <property type="entry name" value="TSP1_rpt_sf"/>
</dbReference>
<dbReference type="InterPro" id="IPR044004">
    <property type="entry name" value="TSP1_spondin_dom"/>
</dbReference>
<dbReference type="Pfam" id="PF19028">
    <property type="entry name" value="TSP1_spondin"/>
    <property type="match status" value="1"/>
</dbReference>
<evidence type="ECO:0000256" key="3">
    <source>
        <dbReference type="ARBA" id="ARBA00022530"/>
    </source>
</evidence>
<dbReference type="GO" id="GO:0046872">
    <property type="term" value="F:metal ion binding"/>
    <property type="evidence" value="ECO:0007669"/>
    <property type="project" value="UniProtKB-KW"/>
</dbReference>
<evidence type="ECO:0000256" key="8">
    <source>
        <dbReference type="ARBA" id="ARBA00023180"/>
    </source>
</evidence>
<dbReference type="InterPro" id="IPR009465">
    <property type="entry name" value="Spondin_N"/>
</dbReference>
<comment type="caution">
    <text evidence="11">The sequence shown here is derived from an EMBL/GenBank/DDBJ whole genome shotgun (WGS) entry which is preliminary data.</text>
</comment>
<protein>
    <recommendedName>
        <fullName evidence="10">Spondin domain-containing protein</fullName>
    </recommendedName>
</protein>
<evidence type="ECO:0000256" key="4">
    <source>
        <dbReference type="ARBA" id="ARBA00022723"/>
    </source>
</evidence>
<dbReference type="SMART" id="SM00209">
    <property type="entry name" value="TSP1"/>
    <property type="match status" value="1"/>
</dbReference>
<keyword evidence="2" id="KW-0964">Secreted</keyword>
<evidence type="ECO:0000259" key="10">
    <source>
        <dbReference type="PROSITE" id="PS51020"/>
    </source>
</evidence>
<dbReference type="AlphaFoldDB" id="A0AAE0ZAW7"/>